<evidence type="ECO:0000313" key="3">
    <source>
        <dbReference type="EMBL" id="CAD7411091.1"/>
    </source>
</evidence>
<evidence type="ECO:0000256" key="1">
    <source>
        <dbReference type="ARBA" id="ARBA00010790"/>
    </source>
</evidence>
<dbReference type="PANTHER" id="PTHR11552">
    <property type="entry name" value="GLUCOSE-METHANOL-CHOLINE GMC OXIDOREDUCTASE"/>
    <property type="match status" value="1"/>
</dbReference>
<comment type="similarity">
    <text evidence="1">Belongs to the GMC oxidoreductase family.</text>
</comment>
<name>A0A7R9DD51_TIMPO</name>
<dbReference type="AlphaFoldDB" id="A0A7R9DD51"/>
<dbReference type="PANTHER" id="PTHR11552:SF215">
    <property type="entry name" value="FI02019P"/>
    <property type="match status" value="1"/>
</dbReference>
<proteinExistence type="inferred from homology"/>
<dbReference type="InterPro" id="IPR012132">
    <property type="entry name" value="GMC_OxRdtase"/>
</dbReference>
<dbReference type="InterPro" id="IPR000172">
    <property type="entry name" value="GMC_OxRdtase_N"/>
</dbReference>
<dbReference type="GO" id="GO:0050660">
    <property type="term" value="F:flavin adenine dinucleotide binding"/>
    <property type="evidence" value="ECO:0007669"/>
    <property type="project" value="InterPro"/>
</dbReference>
<sequence>MLYDLGNRRDYYNWDWAGNIGWSYDEVLPYFKKSENMGVERYLNSSFHKTGGYLTMEEFRYHPKILDTLLKSAKGIGYQNNDINGEKQIGFGLAYGTVRCSTTKAFFLGLLNILIDSNKKVTQDVVFKMKMQRHTVVVRKEVIVSSAGAINSPNLLMLSGIRPPSQLLEAGILPIIADLKVGQNLQDRITLGGLVYTIQYPIGIVFPRISNPEKFTQFLLQNDGPLMTLGVGQAL</sequence>
<protein>
    <recommendedName>
        <fullName evidence="2">Glucose-methanol-choline oxidoreductase N-terminal domain-containing protein</fullName>
    </recommendedName>
</protein>
<dbReference type="GO" id="GO:0016614">
    <property type="term" value="F:oxidoreductase activity, acting on CH-OH group of donors"/>
    <property type="evidence" value="ECO:0007669"/>
    <property type="project" value="InterPro"/>
</dbReference>
<dbReference type="Gene3D" id="3.50.50.60">
    <property type="entry name" value="FAD/NAD(P)-binding domain"/>
    <property type="match status" value="2"/>
</dbReference>
<reference evidence="3" key="1">
    <citation type="submission" date="2020-11" db="EMBL/GenBank/DDBJ databases">
        <authorList>
            <person name="Tran Van P."/>
        </authorList>
    </citation>
    <scope>NUCLEOTIDE SEQUENCE</scope>
</reference>
<dbReference type="InterPro" id="IPR036188">
    <property type="entry name" value="FAD/NAD-bd_sf"/>
</dbReference>
<feature type="domain" description="Glucose-methanol-choline oxidoreductase N-terminal" evidence="2">
    <location>
        <begin position="6"/>
        <end position="188"/>
    </location>
</feature>
<organism evidence="3">
    <name type="scientific">Timema poppense</name>
    <name type="common">Walking stick</name>
    <dbReference type="NCBI Taxonomy" id="170557"/>
    <lineage>
        <taxon>Eukaryota</taxon>
        <taxon>Metazoa</taxon>
        <taxon>Ecdysozoa</taxon>
        <taxon>Arthropoda</taxon>
        <taxon>Hexapoda</taxon>
        <taxon>Insecta</taxon>
        <taxon>Pterygota</taxon>
        <taxon>Neoptera</taxon>
        <taxon>Polyneoptera</taxon>
        <taxon>Phasmatodea</taxon>
        <taxon>Timematodea</taxon>
        <taxon>Timematoidea</taxon>
        <taxon>Timematidae</taxon>
        <taxon>Timema</taxon>
    </lineage>
</organism>
<accession>A0A7R9DD51</accession>
<evidence type="ECO:0000259" key="2">
    <source>
        <dbReference type="Pfam" id="PF00732"/>
    </source>
</evidence>
<dbReference type="EMBL" id="OD005136">
    <property type="protein sequence ID" value="CAD7411091.1"/>
    <property type="molecule type" value="Genomic_DNA"/>
</dbReference>
<dbReference type="Pfam" id="PF00732">
    <property type="entry name" value="GMC_oxred_N"/>
    <property type="match status" value="1"/>
</dbReference>
<gene>
    <name evidence="3" type="ORF">TPSB3V08_LOCUS7692</name>
</gene>
<dbReference type="SUPFAM" id="SSF51905">
    <property type="entry name" value="FAD/NAD(P)-binding domain"/>
    <property type="match status" value="1"/>
</dbReference>